<dbReference type="RefSeq" id="WP_164362642.1">
    <property type="nucleotide sequence ID" value="NZ_CP066776.1"/>
</dbReference>
<dbReference type="SUPFAM" id="SSF48163">
    <property type="entry name" value="An anticodon-binding domain of class I aminoacyl-tRNA synthetases"/>
    <property type="match status" value="1"/>
</dbReference>
<dbReference type="AlphaFoldDB" id="A0A6B3L5Z2"/>
<evidence type="ECO:0000313" key="10">
    <source>
        <dbReference type="EMBL" id="QQL46030.1"/>
    </source>
</evidence>
<dbReference type="InterPro" id="IPR014729">
    <property type="entry name" value="Rossmann-like_a/b/a_fold"/>
</dbReference>
<evidence type="ECO:0000259" key="9">
    <source>
        <dbReference type="Pfam" id="PF19269"/>
    </source>
</evidence>
<reference evidence="10 11" key="1">
    <citation type="submission" date="2020-12" db="EMBL/GenBank/DDBJ databases">
        <title>Sulforoseuscoccus oceanibium gen. nov., sp. nov., a representative of the phylum Verrucomicrobia with special cytoplasmic membrane, and proposal of Sulforoseuscoccusaceae fam. nov.</title>
        <authorList>
            <person name="Xi F."/>
        </authorList>
    </citation>
    <scope>NUCLEOTIDE SEQUENCE [LARGE SCALE GENOMIC DNA]</scope>
    <source>
        <strain evidence="10 11">T37</strain>
    </source>
</reference>
<keyword evidence="3 7" id="KW-0547">Nucleotide-binding</keyword>
<dbReference type="InterPro" id="IPR045462">
    <property type="entry name" value="aa-tRNA-synth_I_cd-bd"/>
</dbReference>
<comment type="catalytic activity">
    <reaction evidence="7">
        <text>tRNA(Glu) + L-glutamate + ATP = L-glutamyl-tRNA(Glu) + AMP + diphosphate</text>
        <dbReference type="Rhea" id="RHEA:23540"/>
        <dbReference type="Rhea" id="RHEA-COMP:9663"/>
        <dbReference type="Rhea" id="RHEA-COMP:9680"/>
        <dbReference type="ChEBI" id="CHEBI:29985"/>
        <dbReference type="ChEBI" id="CHEBI:30616"/>
        <dbReference type="ChEBI" id="CHEBI:33019"/>
        <dbReference type="ChEBI" id="CHEBI:78442"/>
        <dbReference type="ChEBI" id="CHEBI:78520"/>
        <dbReference type="ChEBI" id="CHEBI:456215"/>
        <dbReference type="EC" id="6.1.1.17"/>
    </reaction>
</comment>
<dbReference type="PRINTS" id="PR00987">
    <property type="entry name" value="TRNASYNTHGLU"/>
</dbReference>
<dbReference type="EMBL" id="CP066776">
    <property type="protein sequence ID" value="QQL46030.1"/>
    <property type="molecule type" value="Genomic_DNA"/>
</dbReference>
<dbReference type="InterPro" id="IPR049940">
    <property type="entry name" value="GluQ/Sye"/>
</dbReference>
<evidence type="ECO:0000256" key="6">
    <source>
        <dbReference type="ARBA" id="ARBA00023146"/>
    </source>
</evidence>
<comment type="caution">
    <text evidence="7">Lacks conserved residue(s) required for the propagation of feature annotation.</text>
</comment>
<evidence type="ECO:0000256" key="3">
    <source>
        <dbReference type="ARBA" id="ARBA00022741"/>
    </source>
</evidence>
<dbReference type="GO" id="GO:0008270">
    <property type="term" value="F:zinc ion binding"/>
    <property type="evidence" value="ECO:0007669"/>
    <property type="project" value="InterPro"/>
</dbReference>
<keyword evidence="6 7" id="KW-0030">Aminoacyl-tRNA synthetase</keyword>
<dbReference type="GO" id="GO:0005829">
    <property type="term" value="C:cytosol"/>
    <property type="evidence" value="ECO:0007669"/>
    <property type="project" value="TreeGrafter"/>
</dbReference>
<dbReference type="InterPro" id="IPR020751">
    <property type="entry name" value="aa-tRNA-synth_I_codon-bd_sub2"/>
</dbReference>
<dbReference type="CDD" id="cd00808">
    <property type="entry name" value="GluRS_core"/>
    <property type="match status" value="1"/>
</dbReference>
<name>A0A6B3L5Z2_9BACT</name>
<comment type="function">
    <text evidence="7">Catalyzes the attachment of glutamate to tRNA(Glu) in a two-step reaction: glutamate is first activated by ATP to form Glu-AMP and then transferred to the acceptor end of tRNA(Glu).</text>
</comment>
<evidence type="ECO:0000259" key="8">
    <source>
        <dbReference type="Pfam" id="PF00749"/>
    </source>
</evidence>
<dbReference type="InterPro" id="IPR000924">
    <property type="entry name" value="Glu/Gln-tRNA-synth"/>
</dbReference>
<organism evidence="10 11">
    <name type="scientific">Sulfuriroseicoccus oceanibius</name>
    <dbReference type="NCBI Taxonomy" id="2707525"/>
    <lineage>
        <taxon>Bacteria</taxon>
        <taxon>Pseudomonadati</taxon>
        <taxon>Verrucomicrobiota</taxon>
        <taxon>Verrucomicrobiia</taxon>
        <taxon>Verrucomicrobiales</taxon>
        <taxon>Verrucomicrobiaceae</taxon>
        <taxon>Sulfuriroseicoccus</taxon>
    </lineage>
</organism>
<comment type="subunit">
    <text evidence="7">Monomer.</text>
</comment>
<keyword evidence="2 7" id="KW-0436">Ligase</keyword>
<gene>
    <name evidence="7" type="primary">gltX</name>
    <name evidence="10" type="ORF">G3M56_005470</name>
</gene>
<dbReference type="GO" id="GO:0005524">
    <property type="term" value="F:ATP binding"/>
    <property type="evidence" value="ECO:0007669"/>
    <property type="project" value="UniProtKB-UniRule"/>
</dbReference>
<dbReference type="GO" id="GO:0004818">
    <property type="term" value="F:glutamate-tRNA ligase activity"/>
    <property type="evidence" value="ECO:0007669"/>
    <property type="project" value="UniProtKB-UniRule"/>
</dbReference>
<protein>
    <recommendedName>
        <fullName evidence="7">Glutamate--tRNA ligase</fullName>
        <ecNumber evidence="7">6.1.1.17</ecNumber>
    </recommendedName>
    <alternativeName>
        <fullName evidence="7">Glutamyl-tRNA synthetase</fullName>
        <shortName evidence="7">GluRS</shortName>
    </alternativeName>
</protein>
<evidence type="ECO:0000256" key="2">
    <source>
        <dbReference type="ARBA" id="ARBA00022598"/>
    </source>
</evidence>
<dbReference type="HAMAP" id="MF_00022">
    <property type="entry name" value="Glu_tRNA_synth_type1"/>
    <property type="match status" value="1"/>
</dbReference>
<dbReference type="InterPro" id="IPR033910">
    <property type="entry name" value="GluRS_core"/>
</dbReference>
<dbReference type="EC" id="6.1.1.17" evidence="7"/>
<dbReference type="InterPro" id="IPR001412">
    <property type="entry name" value="aa-tRNA-synth_I_CS"/>
</dbReference>
<feature type="domain" description="Glutamyl/glutaminyl-tRNA synthetase class Ib catalytic" evidence="8">
    <location>
        <begin position="114"/>
        <end position="279"/>
    </location>
</feature>
<dbReference type="Proteomes" id="UP000475117">
    <property type="component" value="Chromosome"/>
</dbReference>
<feature type="short sequence motif" description="'HIGH' region" evidence="7">
    <location>
        <begin position="8"/>
        <end position="18"/>
    </location>
</feature>
<keyword evidence="11" id="KW-1185">Reference proteome</keyword>
<dbReference type="Pfam" id="PF00749">
    <property type="entry name" value="tRNA-synt_1c"/>
    <property type="match status" value="2"/>
</dbReference>
<keyword evidence="7" id="KW-0963">Cytoplasm</keyword>
<evidence type="ECO:0000256" key="5">
    <source>
        <dbReference type="ARBA" id="ARBA00022917"/>
    </source>
</evidence>
<keyword evidence="4 7" id="KW-0067">ATP-binding</keyword>
<dbReference type="PROSITE" id="PS00178">
    <property type="entry name" value="AA_TRNA_LIGASE_I"/>
    <property type="match status" value="1"/>
</dbReference>
<dbReference type="KEGG" id="soa:G3M56_005470"/>
<dbReference type="InterPro" id="IPR008925">
    <property type="entry name" value="aa_tRNA-synth_I_cd-bd_sf"/>
</dbReference>
<dbReference type="PANTHER" id="PTHR43311">
    <property type="entry name" value="GLUTAMATE--TRNA LIGASE"/>
    <property type="match status" value="1"/>
</dbReference>
<keyword evidence="5 7" id="KW-0648">Protein biosynthesis</keyword>
<proteinExistence type="inferred from homology"/>
<evidence type="ECO:0000256" key="1">
    <source>
        <dbReference type="ARBA" id="ARBA00007894"/>
    </source>
</evidence>
<evidence type="ECO:0000256" key="4">
    <source>
        <dbReference type="ARBA" id="ARBA00022840"/>
    </source>
</evidence>
<dbReference type="PANTHER" id="PTHR43311:SF2">
    <property type="entry name" value="GLUTAMATE--TRNA LIGASE, MITOCHONDRIAL-RELATED"/>
    <property type="match status" value="1"/>
</dbReference>
<sequence length="443" mass="49442">MIRTRFAPSPTGYLHVGGARTALFNWLYARKHGAEGKFILRVEDTDDERNTEEAFAAIFEGMAWLGLDWDEGPDKGGDYGPYCQSQRKEIYDRYFEKLVEAGRVYEDEGAWRFRFKREPITVHDEVAGDVTIDYRDTSNTPDMVVKRSNGGYVFHFVNVVDDIEMKITHVIRGDDHLSNTHKHVQLYEAFGVEPPIFAHTPLILNDNGSKMSKRDEGASVRSYIEGGFLPEAVINFLSLLGWSPKIEDEVLPLSEIVERFGFDGINRKSAVFDLDKCRWFNQQYLQQADAAKVLDLILPALESAGIPTDDRDLLISILDLVREKVRLTSELPEWFGYFFGSTATLADDAKAKAFGKEGQLETAAAIVGALESIDATEWDADHIKPALNALAGELGTKMGKLMFPLRVLTTGKAGGPDLMPLIEILGKETTLARAISVLEQAKG</sequence>
<evidence type="ECO:0000313" key="11">
    <source>
        <dbReference type="Proteomes" id="UP000475117"/>
    </source>
</evidence>
<dbReference type="InterPro" id="IPR004527">
    <property type="entry name" value="Glu-tRNA-ligase_bac/mito"/>
</dbReference>
<feature type="short sequence motif" description="'KMSKS' region" evidence="7">
    <location>
        <begin position="210"/>
        <end position="214"/>
    </location>
</feature>
<dbReference type="Gene3D" id="3.40.50.620">
    <property type="entry name" value="HUPs"/>
    <property type="match status" value="2"/>
</dbReference>
<dbReference type="GO" id="GO:0006424">
    <property type="term" value="P:glutamyl-tRNA aminoacylation"/>
    <property type="evidence" value="ECO:0007669"/>
    <property type="project" value="UniProtKB-UniRule"/>
</dbReference>
<comment type="similarity">
    <text evidence="1 7">Belongs to the class-I aminoacyl-tRNA synthetase family. Glutamate--tRNA ligase type 1 subfamily.</text>
</comment>
<feature type="domain" description="Aminoacyl-tRNA synthetase class I anticodon-binding" evidence="9">
    <location>
        <begin position="295"/>
        <end position="433"/>
    </location>
</feature>
<dbReference type="Gene3D" id="1.10.10.350">
    <property type="match status" value="1"/>
</dbReference>
<dbReference type="Pfam" id="PF19269">
    <property type="entry name" value="Anticodon_2"/>
    <property type="match status" value="1"/>
</dbReference>
<dbReference type="GO" id="GO:0000049">
    <property type="term" value="F:tRNA binding"/>
    <property type="evidence" value="ECO:0007669"/>
    <property type="project" value="InterPro"/>
</dbReference>
<dbReference type="SUPFAM" id="SSF52374">
    <property type="entry name" value="Nucleotidylyl transferase"/>
    <property type="match status" value="1"/>
</dbReference>
<feature type="binding site" evidence="7">
    <location>
        <position position="213"/>
    </location>
    <ligand>
        <name>ATP</name>
        <dbReference type="ChEBI" id="CHEBI:30616"/>
    </ligand>
</feature>
<evidence type="ECO:0000256" key="7">
    <source>
        <dbReference type="HAMAP-Rule" id="MF_00022"/>
    </source>
</evidence>
<dbReference type="InterPro" id="IPR020058">
    <property type="entry name" value="Glu/Gln-tRNA-synth_Ib_cat-dom"/>
</dbReference>
<accession>A0A6B3L5Z2</accession>
<comment type="subcellular location">
    <subcellularLocation>
        <location evidence="7">Cytoplasm</location>
    </subcellularLocation>
</comment>
<feature type="domain" description="Glutamyl/glutaminyl-tRNA synthetase class Ib catalytic" evidence="8">
    <location>
        <begin position="2"/>
        <end position="108"/>
    </location>
</feature>